<dbReference type="PROSITE" id="PS00107">
    <property type="entry name" value="PROTEIN_KINASE_ATP"/>
    <property type="match status" value="1"/>
</dbReference>
<keyword evidence="2 5" id="KW-0547">Nucleotide-binding</keyword>
<organism evidence="8 9">
    <name type="scientific">Novipirellula artificiosorum</name>
    <dbReference type="NCBI Taxonomy" id="2528016"/>
    <lineage>
        <taxon>Bacteria</taxon>
        <taxon>Pseudomonadati</taxon>
        <taxon>Planctomycetota</taxon>
        <taxon>Planctomycetia</taxon>
        <taxon>Pirellulales</taxon>
        <taxon>Pirellulaceae</taxon>
        <taxon>Novipirellula</taxon>
    </lineage>
</organism>
<dbReference type="Gene3D" id="3.90.1580.10">
    <property type="entry name" value="paralog of FGE (formylglycine-generating enzyme)"/>
    <property type="match status" value="1"/>
</dbReference>
<evidence type="ECO:0000259" key="7">
    <source>
        <dbReference type="PROSITE" id="PS50011"/>
    </source>
</evidence>
<dbReference type="InterPro" id="IPR049052">
    <property type="entry name" value="nSTAND1"/>
</dbReference>
<keyword evidence="1 8" id="KW-0808">Transferase</keyword>
<gene>
    <name evidence="8" type="primary">pknB_32</name>
    <name evidence="8" type="ORF">Poly41_54460</name>
</gene>
<feature type="binding site" evidence="5">
    <location>
        <position position="102"/>
    </location>
    <ligand>
        <name>ATP</name>
        <dbReference type="ChEBI" id="CHEBI:30616"/>
    </ligand>
</feature>
<dbReference type="Pfam" id="PF00069">
    <property type="entry name" value="Pkinase"/>
    <property type="match status" value="1"/>
</dbReference>
<dbReference type="SUPFAM" id="SSF48371">
    <property type="entry name" value="ARM repeat"/>
    <property type="match status" value="1"/>
</dbReference>
<feature type="compositionally biased region" description="Polar residues" evidence="6">
    <location>
        <begin position="336"/>
        <end position="351"/>
    </location>
</feature>
<keyword evidence="4 5" id="KW-0067">ATP-binding</keyword>
<accession>A0A5C6D6L0</accession>
<evidence type="ECO:0000256" key="1">
    <source>
        <dbReference type="ARBA" id="ARBA00022679"/>
    </source>
</evidence>
<feature type="compositionally biased region" description="Polar residues" evidence="6">
    <location>
        <begin position="27"/>
        <end position="39"/>
    </location>
</feature>
<evidence type="ECO:0000313" key="9">
    <source>
        <dbReference type="Proteomes" id="UP000319143"/>
    </source>
</evidence>
<dbReference type="Pfam" id="PF20703">
    <property type="entry name" value="nSTAND1"/>
    <property type="match status" value="1"/>
</dbReference>
<reference evidence="8 9" key="1">
    <citation type="submission" date="2019-02" db="EMBL/GenBank/DDBJ databases">
        <title>Deep-cultivation of Planctomycetes and their phenomic and genomic characterization uncovers novel biology.</title>
        <authorList>
            <person name="Wiegand S."/>
            <person name="Jogler M."/>
            <person name="Boedeker C."/>
            <person name="Pinto D."/>
            <person name="Vollmers J."/>
            <person name="Rivas-Marin E."/>
            <person name="Kohn T."/>
            <person name="Peeters S.H."/>
            <person name="Heuer A."/>
            <person name="Rast P."/>
            <person name="Oberbeckmann S."/>
            <person name="Bunk B."/>
            <person name="Jeske O."/>
            <person name="Meyerdierks A."/>
            <person name="Storesund J.E."/>
            <person name="Kallscheuer N."/>
            <person name="Luecker S."/>
            <person name="Lage O.M."/>
            <person name="Pohl T."/>
            <person name="Merkel B.J."/>
            <person name="Hornburger P."/>
            <person name="Mueller R.-W."/>
            <person name="Bruemmer F."/>
            <person name="Labrenz M."/>
            <person name="Spormann A.M."/>
            <person name="Op Den Camp H."/>
            <person name="Overmann J."/>
            <person name="Amann R."/>
            <person name="Jetten M.S.M."/>
            <person name="Mascher T."/>
            <person name="Medema M.H."/>
            <person name="Devos D.P."/>
            <person name="Kaster A.-K."/>
            <person name="Ovreas L."/>
            <person name="Rohde M."/>
            <person name="Galperin M.Y."/>
            <person name="Jogler C."/>
        </authorList>
    </citation>
    <scope>NUCLEOTIDE SEQUENCE [LARGE SCALE GENOMIC DNA]</scope>
    <source>
        <strain evidence="8 9">Poly41</strain>
    </source>
</reference>
<evidence type="ECO:0000256" key="4">
    <source>
        <dbReference type="ARBA" id="ARBA00022840"/>
    </source>
</evidence>
<dbReference type="PROSITE" id="PS00108">
    <property type="entry name" value="PROTEIN_KINASE_ST"/>
    <property type="match status" value="1"/>
</dbReference>
<dbReference type="InterPro" id="IPR008271">
    <property type="entry name" value="Ser/Thr_kinase_AS"/>
</dbReference>
<dbReference type="OrthoDB" id="6111975at2"/>
<dbReference type="EMBL" id="SJPV01000012">
    <property type="protein sequence ID" value="TWU32468.1"/>
    <property type="molecule type" value="Genomic_DNA"/>
</dbReference>
<feature type="region of interest" description="Disordered" evidence="6">
    <location>
        <begin position="14"/>
        <end position="58"/>
    </location>
</feature>
<dbReference type="CDD" id="cd14014">
    <property type="entry name" value="STKc_PknB_like"/>
    <property type="match status" value="1"/>
</dbReference>
<proteinExistence type="predicted"/>
<dbReference type="PANTHER" id="PTHR43289">
    <property type="entry name" value="MITOGEN-ACTIVATED PROTEIN KINASE KINASE KINASE 20-RELATED"/>
    <property type="match status" value="1"/>
</dbReference>
<comment type="caution">
    <text evidence="8">The sequence shown here is derived from an EMBL/GenBank/DDBJ whole genome shotgun (WGS) entry which is preliminary data.</text>
</comment>
<dbReference type="SUPFAM" id="SSF56436">
    <property type="entry name" value="C-type lectin-like"/>
    <property type="match status" value="1"/>
</dbReference>
<evidence type="ECO:0000313" key="8">
    <source>
        <dbReference type="EMBL" id="TWU32468.1"/>
    </source>
</evidence>
<feature type="compositionally biased region" description="Low complexity" evidence="6">
    <location>
        <begin position="358"/>
        <end position="368"/>
    </location>
</feature>
<sequence length="1531" mass="171264">MGADFLRCHFQKDAMGESDSYEPPQDLNDTFENSTSGSLETGPVETGSMQGGSLRVGSMEYEPFPQPERIGRYRIVKILGKGGYGVVYLAIDEKLERQVAIKVPHQRLVSQPAAASAYLNEARTVANLDHPHIVPVYDIGTTEACPCFIVAKFIDGTDLAAKLRRARLSFTRSVDLVATVADAMHYAHQQGVVHRDVKPGNILIDVESKPWLVDFGLALREEEFGHGKSYVGTALYMSPEQARGEGHRVDSRSDIFSLGVVFYELLAGIHPFAGGATKEILARISREDARPISQFVPSLPKEIERICQRAMAMRASERYSSAIEFADDLRRFLSESSAAPSDTAQAGNESATIAGEVSATSSPTSAAAHTLGDASDSMVSRKRTPAIRILPKGLRSFDAHDADFYLDLLPGPRDRDGLPDAVRFWKHRIEQFDSDRTFSVGVIYGPSGCGKSSLVKAGLLPLLSEDVCAVYVEATATDTESQLLHRIRKQTPNLESNLGLQQILATVRGARGIPQSKKLLIVIDQFEQWLHVQKDIENTDLVAALRQCDGGRVQCMVMVRDEFWLTVSRFMRALEVRLEEGQNSALVDLFDEDHAQKVLAAFGAAYGKVPELTEQMSEEQREFLKRSVAALSNDGRVVCIRLALLADMMKSKPWTTDGLRHAGGTQGVGETFLEETFCVSTAPPRHRYHEHGARAILRALLPKRGTDIKGPVKSRDALLQASGYVGRPKEFEELIRILDSELRLISPMDTALDSSQKHAEGNRPVVEQTFYQLTHDYLVHSLRAWLTGKQKETRRGRAEIRLAERSALWNARPETRQLPTWWEYLSIRLFTQSSQWSPQERKLIKNAQRHHLIRKAGLIAFFVILAFATWQLLDSVHKRQLRVEGMLQKQAAISRTVTLLQQLRDIDTASVPAVVAELENCQPWADPIIWEGFQQAPSSSKQKLHLALALLATDPAVVDYVVGALPGLDDVSLDVARQALLPHKDATCRALWRQFNDSQLDEAELLSTALLLASFSPDDARWKQLAPSVAMQLTKVTRPEAYVDKMGTVTPMLVEPLRSLLHDAALPHVQRMRATIAICRILSVEQQIAEGFPDQLVEWILETNDVNAFQSLIGALRPHSYGVQRQMRATLKELAEAVPLNQRMNAAVVLIHFGDADDVWALLRHGPEPSMRNQLLDRLNHFAVNHSQLVNQLAKQEDASVRQAIVLLLGGLTEELLSDERQGIAKQLEALYMDDPDAGVHSAVNWTFRKWKMESRLAQLDGKLQRQSEWGPKQQNDWSINSIGQTFIRILPPSRSAAGDTSVGTALHSTKIDYPFAIADREVTVADFRVFRKQHKHDVKFAADIECPVNDVTWYDAVAFCNWLSDQEGLARCYEPNTASNDAVGIRIPEDFMQRDGYRLPTTAELECLCRAGTVSTYAFGDSIRLLDHFAWYERNSQNSTWPVGSKWPNVWGAFDTNGNVWEWTQDLEREADRSTDHLVSDREARLLWGGAFDNPANRVESTDRLVHFPYESKYSYGFRPARTLAKHLAL</sequence>
<dbReference type="GO" id="GO:0005524">
    <property type="term" value="F:ATP binding"/>
    <property type="evidence" value="ECO:0007669"/>
    <property type="project" value="UniProtKB-UniRule"/>
</dbReference>
<name>A0A5C6D6L0_9BACT</name>
<dbReference type="RefSeq" id="WP_146530243.1">
    <property type="nucleotide sequence ID" value="NZ_SJPV01000012.1"/>
</dbReference>
<dbReference type="InterPro" id="IPR042095">
    <property type="entry name" value="SUMF_sf"/>
</dbReference>
<dbReference type="EC" id="2.7.11.1" evidence="8"/>
<dbReference type="SMART" id="SM00220">
    <property type="entry name" value="S_TKc"/>
    <property type="match status" value="1"/>
</dbReference>
<evidence type="ECO:0000256" key="2">
    <source>
        <dbReference type="ARBA" id="ARBA00022741"/>
    </source>
</evidence>
<evidence type="ECO:0000256" key="5">
    <source>
        <dbReference type="PROSITE-ProRule" id="PRU10141"/>
    </source>
</evidence>
<keyword evidence="3 8" id="KW-0418">Kinase</keyword>
<feature type="domain" description="Protein kinase" evidence="7">
    <location>
        <begin position="73"/>
        <end position="333"/>
    </location>
</feature>
<dbReference type="Proteomes" id="UP000319143">
    <property type="component" value="Unassembled WGS sequence"/>
</dbReference>
<dbReference type="InterPro" id="IPR016187">
    <property type="entry name" value="CTDL_fold"/>
</dbReference>
<dbReference type="Gene3D" id="1.10.510.10">
    <property type="entry name" value="Transferase(Phosphotransferase) domain 1"/>
    <property type="match status" value="1"/>
</dbReference>
<dbReference type="PROSITE" id="PS50011">
    <property type="entry name" value="PROTEIN_KINASE_DOM"/>
    <property type="match status" value="1"/>
</dbReference>
<dbReference type="SUPFAM" id="SSF56112">
    <property type="entry name" value="Protein kinase-like (PK-like)"/>
    <property type="match status" value="1"/>
</dbReference>
<evidence type="ECO:0000256" key="6">
    <source>
        <dbReference type="SAM" id="MobiDB-lite"/>
    </source>
</evidence>
<dbReference type="InterPro" id="IPR000719">
    <property type="entry name" value="Prot_kinase_dom"/>
</dbReference>
<protein>
    <submittedName>
        <fullName evidence="8">Serine/threonine-protein kinase PknB</fullName>
        <ecNumber evidence="8">2.7.11.1</ecNumber>
    </submittedName>
</protein>
<dbReference type="InterPro" id="IPR016024">
    <property type="entry name" value="ARM-type_fold"/>
</dbReference>
<dbReference type="GO" id="GO:0004674">
    <property type="term" value="F:protein serine/threonine kinase activity"/>
    <property type="evidence" value="ECO:0007669"/>
    <property type="project" value="UniProtKB-EC"/>
</dbReference>
<feature type="region of interest" description="Disordered" evidence="6">
    <location>
        <begin position="336"/>
        <end position="379"/>
    </location>
</feature>
<dbReference type="InterPro" id="IPR011009">
    <property type="entry name" value="Kinase-like_dom_sf"/>
</dbReference>
<dbReference type="InterPro" id="IPR027417">
    <property type="entry name" value="P-loop_NTPase"/>
</dbReference>
<evidence type="ECO:0000256" key="3">
    <source>
        <dbReference type="ARBA" id="ARBA00022777"/>
    </source>
</evidence>
<dbReference type="SUPFAM" id="SSF52540">
    <property type="entry name" value="P-loop containing nucleoside triphosphate hydrolases"/>
    <property type="match status" value="1"/>
</dbReference>
<dbReference type="InterPro" id="IPR017441">
    <property type="entry name" value="Protein_kinase_ATP_BS"/>
</dbReference>
<dbReference type="Gene3D" id="3.40.50.300">
    <property type="entry name" value="P-loop containing nucleotide triphosphate hydrolases"/>
    <property type="match status" value="1"/>
</dbReference>
<keyword evidence="9" id="KW-1185">Reference proteome</keyword>
<dbReference type="PANTHER" id="PTHR43289:SF6">
    <property type="entry name" value="SERINE_THREONINE-PROTEIN KINASE NEKL-3"/>
    <property type="match status" value="1"/>
</dbReference>
<dbReference type="Pfam" id="PF03781">
    <property type="entry name" value="FGE-sulfatase"/>
    <property type="match status" value="1"/>
</dbReference>
<dbReference type="InterPro" id="IPR005532">
    <property type="entry name" value="SUMF_dom"/>
</dbReference>
<dbReference type="Gene3D" id="3.30.200.20">
    <property type="entry name" value="Phosphorylase Kinase, domain 1"/>
    <property type="match status" value="1"/>
</dbReference>